<dbReference type="PANTHER" id="PTHR45453">
    <property type="entry name" value="PHOSPHATE REGULON SENSOR PROTEIN PHOR"/>
    <property type="match status" value="1"/>
</dbReference>
<dbReference type="FunFam" id="1.10.287.130:FF:000082">
    <property type="entry name" value="Sensor histidine kinase YvrG"/>
    <property type="match status" value="1"/>
</dbReference>
<protein>
    <recommendedName>
        <fullName evidence="3">histidine kinase</fullName>
        <ecNumber evidence="3">2.7.13.3</ecNumber>
    </recommendedName>
</protein>
<dbReference type="Proteomes" id="UP000028091">
    <property type="component" value="Unassembled WGS sequence"/>
</dbReference>
<dbReference type="Gene3D" id="1.10.287.130">
    <property type="match status" value="1"/>
</dbReference>
<dbReference type="InterPro" id="IPR003661">
    <property type="entry name" value="HisK_dim/P_dom"/>
</dbReference>
<evidence type="ECO:0000256" key="3">
    <source>
        <dbReference type="ARBA" id="ARBA00012438"/>
    </source>
</evidence>
<keyword evidence="11" id="KW-1133">Transmembrane helix</keyword>
<dbReference type="SUPFAM" id="SSF55874">
    <property type="entry name" value="ATPase domain of HSP90 chaperone/DNA topoisomerase II/histidine kinase"/>
    <property type="match status" value="1"/>
</dbReference>
<dbReference type="SUPFAM" id="SSF47384">
    <property type="entry name" value="Homodimeric domain of signal transducing histidine kinase"/>
    <property type="match status" value="1"/>
</dbReference>
<evidence type="ECO:0000313" key="14">
    <source>
        <dbReference type="Proteomes" id="UP000028091"/>
    </source>
</evidence>
<keyword evidence="7 13" id="KW-0418">Kinase</keyword>
<dbReference type="GO" id="GO:0000155">
    <property type="term" value="F:phosphorelay sensor kinase activity"/>
    <property type="evidence" value="ECO:0007669"/>
    <property type="project" value="InterPro"/>
</dbReference>
<evidence type="ECO:0000259" key="12">
    <source>
        <dbReference type="PROSITE" id="PS50109"/>
    </source>
</evidence>
<evidence type="ECO:0000256" key="8">
    <source>
        <dbReference type="ARBA" id="ARBA00022840"/>
    </source>
</evidence>
<keyword evidence="11" id="KW-0472">Membrane</keyword>
<dbReference type="InterPro" id="IPR004358">
    <property type="entry name" value="Sig_transdc_His_kin-like_C"/>
</dbReference>
<dbReference type="eggNOG" id="COG2205">
    <property type="taxonomic scope" value="Bacteria"/>
</dbReference>
<dbReference type="EC" id="2.7.13.3" evidence="3"/>
<evidence type="ECO:0000256" key="1">
    <source>
        <dbReference type="ARBA" id="ARBA00000085"/>
    </source>
</evidence>
<evidence type="ECO:0000256" key="5">
    <source>
        <dbReference type="ARBA" id="ARBA00022679"/>
    </source>
</evidence>
<dbReference type="SMART" id="SM00388">
    <property type="entry name" value="HisKA"/>
    <property type="match status" value="1"/>
</dbReference>
<evidence type="ECO:0000256" key="2">
    <source>
        <dbReference type="ARBA" id="ARBA00004651"/>
    </source>
</evidence>
<keyword evidence="9" id="KW-0902">Two-component regulatory system</keyword>
<keyword evidence="5" id="KW-0808">Transferase</keyword>
<evidence type="ECO:0000313" key="13">
    <source>
        <dbReference type="EMBL" id="KEP28150.1"/>
    </source>
</evidence>
<dbReference type="RefSeq" id="WP_034316860.1">
    <property type="nucleotide sequence ID" value="NZ_JOTP01000001.1"/>
</dbReference>
<evidence type="ECO:0000256" key="11">
    <source>
        <dbReference type="SAM" id="Phobius"/>
    </source>
</evidence>
<dbReference type="PRINTS" id="PR00344">
    <property type="entry name" value="BCTRLSENSOR"/>
</dbReference>
<keyword evidence="4" id="KW-0597">Phosphoprotein</keyword>
<dbReference type="Pfam" id="PF02518">
    <property type="entry name" value="HATPase_c"/>
    <property type="match status" value="1"/>
</dbReference>
<dbReference type="OrthoDB" id="368131at2"/>
<dbReference type="SMART" id="SM00387">
    <property type="entry name" value="HATPase_c"/>
    <property type="match status" value="1"/>
</dbReference>
<keyword evidence="11" id="KW-0812">Transmembrane</keyword>
<dbReference type="InterPro" id="IPR005467">
    <property type="entry name" value="His_kinase_dom"/>
</dbReference>
<dbReference type="AlphaFoldDB" id="A0A081LFX4"/>
<feature type="coiled-coil region" evidence="10">
    <location>
        <begin position="329"/>
        <end position="356"/>
    </location>
</feature>
<feature type="transmembrane region" description="Helical" evidence="11">
    <location>
        <begin position="263"/>
        <end position="282"/>
    </location>
</feature>
<name>A0A081LFX4_9BACI</name>
<evidence type="ECO:0000256" key="4">
    <source>
        <dbReference type="ARBA" id="ARBA00022553"/>
    </source>
</evidence>
<dbReference type="GO" id="GO:0004721">
    <property type="term" value="F:phosphoprotein phosphatase activity"/>
    <property type="evidence" value="ECO:0007669"/>
    <property type="project" value="TreeGrafter"/>
</dbReference>
<sequence length="584" mass="68224">MNLRTKLFFHFVGQMFIVIAILLIGNTFTENLYYKKHYENMTETGLTKADGDTLMSWLYFNEDGKMEAEDQLKQAVKKRDGWLQVIDSKKHNVYSYHLPKNIPTSYQKDEMIKIFEKRQFKDYKMYFWPIEIDQESFIVLYGFKTNSTKVANYLKQHEKNLAALSQYSLETKEFLKRMNGSVHLFNEEGKYLKGIRAKNDLKHNVTDVELLKYQSKPWEFRSDLSYIRVNKNLYLIVSVPNKVYSPDELYDKETDALNQYRTILIAGLALTIIIVMTSWYSYRYGLPIYHIIRWLIFLSRNKLQEPTNRKGIPVSKNKKGRIKREYRLFEDILKTMDQLTNTLKENEANRRKIQTTREEWIAGLSHDLKTPLSTIYGYGLMLESNQYQWSKEEVMEMGQVIREKSEYMSTLIEDLNLTYRLKNGALPINRKPVVLGEFLASIIDEFSRSSFSEDFPSSFEDQTDGVMFEIDKAWFRRVIENLLANAVKHNQKGTHITATLSETNKEVRIEMKDNGCGMEQETVDHLFNRYYRGTNTNDPTNGTGLGLAIAKELVLLHDGDIQVESELGEGTTIVIVLKKSSPVK</sequence>
<keyword evidence="8" id="KW-0067">ATP-binding</keyword>
<dbReference type="InterPro" id="IPR050351">
    <property type="entry name" value="BphY/WalK/GraS-like"/>
</dbReference>
<dbReference type="FunFam" id="3.30.565.10:FF:000006">
    <property type="entry name" value="Sensor histidine kinase WalK"/>
    <property type="match status" value="1"/>
</dbReference>
<feature type="domain" description="Histidine kinase" evidence="12">
    <location>
        <begin position="363"/>
        <end position="581"/>
    </location>
</feature>
<comment type="caution">
    <text evidence="13">The sequence shown here is derived from an EMBL/GenBank/DDBJ whole genome shotgun (WGS) entry which is preliminary data.</text>
</comment>
<dbReference type="Pfam" id="PF00512">
    <property type="entry name" value="HisKA"/>
    <property type="match status" value="1"/>
</dbReference>
<dbReference type="EMBL" id="JOTP01000001">
    <property type="protein sequence ID" value="KEP28150.1"/>
    <property type="molecule type" value="Genomic_DNA"/>
</dbReference>
<keyword evidence="6" id="KW-0547">Nucleotide-binding</keyword>
<comment type="catalytic activity">
    <reaction evidence="1">
        <text>ATP + protein L-histidine = ADP + protein N-phospho-L-histidine.</text>
        <dbReference type="EC" id="2.7.13.3"/>
    </reaction>
</comment>
<keyword evidence="10" id="KW-0175">Coiled coil</keyword>
<dbReference type="Gene3D" id="3.30.565.10">
    <property type="entry name" value="Histidine kinase-like ATPase, C-terminal domain"/>
    <property type="match status" value="1"/>
</dbReference>
<dbReference type="GO" id="GO:0005524">
    <property type="term" value="F:ATP binding"/>
    <property type="evidence" value="ECO:0007669"/>
    <property type="project" value="UniProtKB-KW"/>
</dbReference>
<gene>
    <name evidence="13" type="ORF">BA70_00740</name>
</gene>
<reference evidence="13 14" key="1">
    <citation type="submission" date="2012-09" db="EMBL/GenBank/DDBJ databases">
        <title>Genome Sequence of Bacillus sp. DW5-4.</title>
        <authorList>
            <person name="Lai Q."/>
            <person name="Liu Y."/>
            <person name="Shao Z."/>
        </authorList>
    </citation>
    <scope>NUCLEOTIDE SEQUENCE [LARGE SCALE GENOMIC DNA]</scope>
    <source>
        <strain evidence="13 14">DW5-4</strain>
    </source>
</reference>
<evidence type="ECO:0000256" key="6">
    <source>
        <dbReference type="ARBA" id="ARBA00022741"/>
    </source>
</evidence>
<dbReference type="GO" id="GO:0005886">
    <property type="term" value="C:plasma membrane"/>
    <property type="evidence" value="ECO:0007669"/>
    <property type="project" value="UniProtKB-SubCell"/>
</dbReference>
<evidence type="ECO:0000256" key="7">
    <source>
        <dbReference type="ARBA" id="ARBA00022777"/>
    </source>
</evidence>
<dbReference type="InterPro" id="IPR036097">
    <property type="entry name" value="HisK_dim/P_sf"/>
</dbReference>
<evidence type="ECO:0000256" key="9">
    <source>
        <dbReference type="ARBA" id="ARBA00023012"/>
    </source>
</evidence>
<proteinExistence type="predicted"/>
<dbReference type="InterPro" id="IPR036890">
    <property type="entry name" value="HATPase_C_sf"/>
</dbReference>
<evidence type="ECO:0000256" key="10">
    <source>
        <dbReference type="SAM" id="Coils"/>
    </source>
</evidence>
<dbReference type="GO" id="GO:0016036">
    <property type="term" value="P:cellular response to phosphate starvation"/>
    <property type="evidence" value="ECO:0007669"/>
    <property type="project" value="TreeGrafter"/>
</dbReference>
<dbReference type="InterPro" id="IPR003594">
    <property type="entry name" value="HATPase_dom"/>
</dbReference>
<organism evidence="13 14">
    <name type="scientific">Bacillus zhangzhouensis</name>
    <dbReference type="NCBI Taxonomy" id="1178540"/>
    <lineage>
        <taxon>Bacteria</taxon>
        <taxon>Bacillati</taxon>
        <taxon>Bacillota</taxon>
        <taxon>Bacilli</taxon>
        <taxon>Bacillales</taxon>
        <taxon>Bacillaceae</taxon>
        <taxon>Bacillus</taxon>
    </lineage>
</organism>
<dbReference type="CDD" id="cd00082">
    <property type="entry name" value="HisKA"/>
    <property type="match status" value="1"/>
</dbReference>
<dbReference type="PANTHER" id="PTHR45453:SF1">
    <property type="entry name" value="PHOSPHATE REGULON SENSOR PROTEIN PHOR"/>
    <property type="match status" value="1"/>
</dbReference>
<feature type="transmembrane region" description="Helical" evidence="11">
    <location>
        <begin position="7"/>
        <end position="28"/>
    </location>
</feature>
<accession>A0A081LFX4</accession>
<dbReference type="PROSITE" id="PS50109">
    <property type="entry name" value="HIS_KIN"/>
    <property type="match status" value="1"/>
</dbReference>
<comment type="subcellular location">
    <subcellularLocation>
        <location evidence="2">Cell membrane</location>
        <topology evidence="2">Multi-pass membrane protein</topology>
    </subcellularLocation>
</comment>
<keyword evidence="14" id="KW-1185">Reference proteome</keyword>